<reference evidence="1 2" key="1">
    <citation type="journal article" date="2013" name="PLoS Genet.">
        <title>The genome and development-dependent transcriptomes of Pyronema confluens: a window into fungal evolution.</title>
        <authorList>
            <person name="Traeger S."/>
            <person name="Altegoer F."/>
            <person name="Freitag M."/>
            <person name="Gabaldon T."/>
            <person name="Kempken F."/>
            <person name="Kumar A."/>
            <person name="Marcet-Houben M."/>
            <person name="Poggeler S."/>
            <person name="Stajich J.E."/>
            <person name="Nowrousian M."/>
        </authorList>
    </citation>
    <scope>NUCLEOTIDE SEQUENCE [LARGE SCALE GENOMIC DNA]</scope>
    <source>
        <strain evidence="2">CBS 100304</strain>
        <tissue evidence="1">Vegetative mycelium</tissue>
    </source>
</reference>
<evidence type="ECO:0000313" key="1">
    <source>
        <dbReference type="EMBL" id="CCX05920.1"/>
    </source>
</evidence>
<accession>U4L7D5</accession>
<sequence length="139" mass="16063">MAHHRWFFEEKASFIRLEVLSESESNDLKLWIGNVYDTLQLPGARRMEHDVGLRPIECEFPTVVVMSSWADSRSKMEWEMHQWMKSSDGGVQKAILLTWVSISQYEVACDLGVYVPEFAENADEDDPEIIGGRKIQQEV</sequence>
<evidence type="ECO:0000313" key="2">
    <source>
        <dbReference type="Proteomes" id="UP000018144"/>
    </source>
</evidence>
<name>U4L7D5_PYROM</name>
<keyword evidence="2" id="KW-1185">Reference proteome</keyword>
<proteinExistence type="predicted"/>
<gene>
    <name evidence="1" type="ORF">PCON_05507</name>
</gene>
<dbReference type="Proteomes" id="UP000018144">
    <property type="component" value="Unassembled WGS sequence"/>
</dbReference>
<protein>
    <submittedName>
        <fullName evidence="1">Uncharacterized protein</fullName>
    </submittedName>
</protein>
<organism evidence="1 2">
    <name type="scientific">Pyronema omphalodes (strain CBS 100304)</name>
    <name type="common">Pyronema confluens</name>
    <dbReference type="NCBI Taxonomy" id="1076935"/>
    <lineage>
        <taxon>Eukaryota</taxon>
        <taxon>Fungi</taxon>
        <taxon>Dikarya</taxon>
        <taxon>Ascomycota</taxon>
        <taxon>Pezizomycotina</taxon>
        <taxon>Pezizomycetes</taxon>
        <taxon>Pezizales</taxon>
        <taxon>Pyronemataceae</taxon>
        <taxon>Pyronema</taxon>
    </lineage>
</organism>
<dbReference type="AlphaFoldDB" id="U4L7D5"/>
<dbReference type="EMBL" id="HF935276">
    <property type="protein sequence ID" value="CCX05920.1"/>
    <property type="molecule type" value="Genomic_DNA"/>
</dbReference>
<dbReference type="OrthoDB" id="10665079at2759"/>